<comment type="catalytic activity">
    <reaction evidence="1">
        <text>ATP + H2O = ADP + phosphate + H(+)</text>
        <dbReference type="Rhea" id="RHEA:13065"/>
        <dbReference type="ChEBI" id="CHEBI:15377"/>
        <dbReference type="ChEBI" id="CHEBI:15378"/>
        <dbReference type="ChEBI" id="CHEBI:30616"/>
        <dbReference type="ChEBI" id="CHEBI:43474"/>
        <dbReference type="ChEBI" id="CHEBI:456216"/>
        <dbReference type="EC" id="5.6.2.3"/>
    </reaction>
</comment>
<dbReference type="GO" id="GO:0006281">
    <property type="term" value="P:DNA repair"/>
    <property type="evidence" value="ECO:0007669"/>
    <property type="project" value="UniProtKB-KW"/>
</dbReference>
<feature type="region of interest" description="Disordered" evidence="2">
    <location>
        <begin position="1"/>
        <end position="86"/>
    </location>
</feature>
<evidence type="ECO:0000313" key="7">
    <source>
        <dbReference type="Proteomes" id="UP000629468"/>
    </source>
</evidence>
<keyword evidence="1" id="KW-0347">Helicase</keyword>
<dbReference type="Proteomes" id="UP000629468">
    <property type="component" value="Unassembled WGS sequence"/>
</dbReference>
<dbReference type="EMBL" id="JABXXO010000012">
    <property type="protein sequence ID" value="KAF7762454.1"/>
    <property type="molecule type" value="Genomic_DNA"/>
</dbReference>
<dbReference type="PANTHER" id="PTHR10492:SF57">
    <property type="entry name" value="ATP-DEPENDENT DNA HELICASE"/>
    <property type="match status" value="1"/>
</dbReference>
<comment type="cofactor">
    <cofactor evidence="1">
        <name>Mg(2+)</name>
        <dbReference type="ChEBI" id="CHEBI:18420"/>
    </cofactor>
</comment>
<feature type="domain" description="DNA helicase Pif1-like DEAD-box helicase" evidence="3">
    <location>
        <begin position="1061"/>
        <end position="1273"/>
    </location>
</feature>
<evidence type="ECO:0000313" key="6">
    <source>
        <dbReference type="EMBL" id="KAF7762454.1"/>
    </source>
</evidence>
<feature type="domain" description="Helitron helicase-like" evidence="4">
    <location>
        <begin position="411"/>
        <end position="603"/>
    </location>
</feature>
<evidence type="ECO:0000259" key="3">
    <source>
        <dbReference type="Pfam" id="PF05970"/>
    </source>
</evidence>
<dbReference type="GO" id="GO:0000723">
    <property type="term" value="P:telomere maintenance"/>
    <property type="evidence" value="ECO:0007669"/>
    <property type="project" value="InterPro"/>
</dbReference>
<dbReference type="SUPFAM" id="SSF52540">
    <property type="entry name" value="P-loop containing nucleoside triphosphate hydrolases"/>
    <property type="match status" value="2"/>
</dbReference>
<feature type="compositionally biased region" description="Low complexity" evidence="2">
    <location>
        <begin position="29"/>
        <end position="38"/>
    </location>
</feature>
<dbReference type="InterPro" id="IPR025476">
    <property type="entry name" value="Helitron_helicase-like"/>
</dbReference>
<dbReference type="CDD" id="cd18809">
    <property type="entry name" value="SF1_C_RecD"/>
    <property type="match status" value="1"/>
</dbReference>
<evidence type="ECO:0000259" key="4">
    <source>
        <dbReference type="Pfam" id="PF14214"/>
    </source>
</evidence>
<evidence type="ECO:0000259" key="5">
    <source>
        <dbReference type="Pfam" id="PF21530"/>
    </source>
</evidence>
<feature type="compositionally biased region" description="Low complexity" evidence="2">
    <location>
        <begin position="46"/>
        <end position="63"/>
    </location>
</feature>
<dbReference type="InterPro" id="IPR027417">
    <property type="entry name" value="P-loop_NTPase"/>
</dbReference>
<dbReference type="Pfam" id="PF05970">
    <property type="entry name" value="PIF1"/>
    <property type="match status" value="1"/>
</dbReference>
<comment type="similarity">
    <text evidence="1">Belongs to the helicase family.</text>
</comment>
<dbReference type="Gene3D" id="3.40.50.300">
    <property type="entry name" value="P-loop containing nucleotide triphosphate hydrolases"/>
    <property type="match status" value="1"/>
</dbReference>
<protein>
    <recommendedName>
        <fullName evidence="1">ATP-dependent DNA helicase</fullName>
        <ecNumber evidence="1">5.6.2.3</ecNumber>
    </recommendedName>
</protein>
<evidence type="ECO:0000256" key="1">
    <source>
        <dbReference type="RuleBase" id="RU363044"/>
    </source>
</evidence>
<keyword evidence="1" id="KW-0233">DNA recombination</keyword>
<name>A0A8H7C6K0_AGABI</name>
<keyword evidence="1" id="KW-0378">Hydrolase</keyword>
<keyword evidence="1" id="KW-0547">Nucleotide-binding</keyword>
<proteinExistence type="inferred from homology"/>
<keyword evidence="1" id="KW-0227">DNA damage</keyword>
<comment type="caution">
    <text evidence="6">The sequence shown here is derived from an EMBL/GenBank/DDBJ whole genome shotgun (WGS) entry which is preliminary data.</text>
</comment>
<keyword evidence="1" id="KW-0234">DNA repair</keyword>
<feature type="domain" description="DNA helicase Pif1-like 2B" evidence="5">
    <location>
        <begin position="1366"/>
        <end position="1407"/>
    </location>
</feature>
<reference evidence="6 7" key="1">
    <citation type="journal article" name="Sci. Rep.">
        <title>Telomere-to-telomere assembled and centromere annotated genomes of the two main subspecies of the button mushroom Agaricus bisporus reveal especially polymorphic chromosome ends.</title>
        <authorList>
            <person name="Sonnenberg A.S.M."/>
            <person name="Sedaghat-Telgerd N."/>
            <person name="Lavrijssen B."/>
            <person name="Ohm R.A."/>
            <person name="Hendrickx P.M."/>
            <person name="Scholtmeijer K."/>
            <person name="Baars J.J.P."/>
            <person name="van Peer A."/>
        </authorList>
    </citation>
    <scope>NUCLEOTIDE SEQUENCE [LARGE SCALE GENOMIC DNA]</scope>
    <source>
        <strain evidence="6 7">H119_p4</strain>
    </source>
</reference>
<gene>
    <name evidence="6" type="ORF">Agabi119p4_9047</name>
</gene>
<dbReference type="GO" id="GO:0005524">
    <property type="term" value="F:ATP binding"/>
    <property type="evidence" value="ECO:0007669"/>
    <property type="project" value="UniProtKB-KW"/>
</dbReference>
<keyword evidence="1" id="KW-0067">ATP-binding</keyword>
<dbReference type="FunFam" id="3.40.50.300:FF:002884">
    <property type="entry name" value="ATP-dependent DNA helicase"/>
    <property type="match status" value="1"/>
</dbReference>
<sequence length="1525" mass="172158">MPSPLRRSQRLHGRPPVDIERLRLPQLITTSAAASSTTRPSLITISAGSSSTIQPSSSTNTSTEAEREESDLVPEHEGDESEEPIPESMDHILSLTTTSIPYDPRHPLFGIARRSVISSAVTPHYLGPFTYRCSACSAFHWKGEQTIGHSHSRRQTYLSCCHHGKVTLRLLQQPPQPLHGLYTSFNIEGKLFRHNIVQYNAALAFTSLGVMPDHAVNQQPGPPVFRVHGEVMHWSGRLLPEADTTPSYAQLYIFDAQQALELRMSRNASLDEGTMRALQTMVINHNAYYRLYLHAYEIINRAHIPDYSARLVTVPGCHGRQNDLPTAEEVAVILPDQASRIQPTSRDIILSLRSPQSQPPLQRISEGHASYAPTHYVLLFPRGEAGWHWDMTQLSTENGVTKTHKLTLCQYVSFRIHPRGEDVEFSTILRSCRLFHHYLVDMYACVDQARLLYHRLHQRQYRLSTASGMHDALHPTDDAINNDPSLEHRLASLGQRVLLPSSYIGGPRDMYQRYQDGMAVARHFKQIDLFITMTANPNWREIHEALLPGQAPHDRPDIVARVFHLKHRDFLHAITSDGIFGRCIAHVFTIEFQKRGLPHCHYLFTIASPHKLLTVDAVNSTIAASWPDPDIDPALFDLVKRHMVHGPCGVLNPQAPCMINGKCSKGYPKPFQLETRIDGHAYPRYRRPDDGRRFLVGRHMLDNRWIVPYSPFLLLRFRAHINVECTVNFGCLAYIMKYFKKLRDSGTLALKNEKDEIERYIQGRYFSAIESAWHVLQFEIHGQKPSVVHLPIHLPAEQPILFQPSQSQETLELQQQLENSPLMAFFRANADSGHLGEEARKYTYQEFPQHFVLKTPGGNRQKFWQLRQQGYSLGRIAFVKPSAGERFYLRLLLLHSKGPTSFSSLKEWPLNSGQVHATFHDACAARGLLEDDGEWRICLREAAEMQTGNQLRHLFVSLLLFSYLSSPVTLWDEFKTSLCMDLRYHLQHTRHFTPSDDEVLDYGLHLLHTSLQDAGHSLADFASMPQPTIQWDSSAMNPLIMEQLAFNADEERIQGETQLSMLNSEQRNMFDIFFPAIRSQQPSLFFLNGSGGTGKTFLYKTLCHVLRGERKIVLCVASSGVAALLLPKGRTAHSMFKIPIDIKENSTCSIPKQSLLAHLIRQSHAIIWDECILSHRWVLEAVDRTLKDIRDCDSIMGGIPTILGGDWFQCLPVIEEGHREDIVNACLQRSPLWESTHVVTLSQNMRVHDANSVRLPFIEWLRSVGDGTANDSEGKLQLPLSMVTTSSNSLLHHVYNAIFDGEHPLPPSYFASRSILAPHNIVIDDINDTLLDAFTGPLHIYNSADTILSDDGSPYPVASDVGIDNLHSLNPPNFPPAQLKLKIGCPLILLRNLNPSQGLCNGTRMILLHAAERVLEVLILTGDHANERAFIPRISLYPHALSLPFSFKRRQFPVRLSFAMTINKSEGQTLETIGVDLRSPVFAHGQLYVALSRAASSHSALVLLPPSSENGPPKTMNVVYHELLQ</sequence>
<dbReference type="InterPro" id="IPR049163">
    <property type="entry name" value="Pif1-like_2B_dom"/>
</dbReference>
<organism evidence="6 7">
    <name type="scientific">Agaricus bisporus var. burnettii</name>
    <dbReference type="NCBI Taxonomy" id="192524"/>
    <lineage>
        <taxon>Eukaryota</taxon>
        <taxon>Fungi</taxon>
        <taxon>Dikarya</taxon>
        <taxon>Basidiomycota</taxon>
        <taxon>Agaricomycotina</taxon>
        <taxon>Agaricomycetes</taxon>
        <taxon>Agaricomycetidae</taxon>
        <taxon>Agaricales</taxon>
        <taxon>Agaricineae</taxon>
        <taxon>Agaricaceae</taxon>
        <taxon>Agaricus</taxon>
    </lineage>
</organism>
<dbReference type="GO" id="GO:0006310">
    <property type="term" value="P:DNA recombination"/>
    <property type="evidence" value="ECO:0007669"/>
    <property type="project" value="UniProtKB-KW"/>
</dbReference>
<dbReference type="Pfam" id="PF14214">
    <property type="entry name" value="Helitron_like_N"/>
    <property type="match status" value="1"/>
</dbReference>
<feature type="compositionally biased region" description="Acidic residues" evidence="2">
    <location>
        <begin position="66"/>
        <end position="85"/>
    </location>
</feature>
<dbReference type="PANTHER" id="PTHR10492">
    <property type="match status" value="1"/>
</dbReference>
<evidence type="ECO:0000256" key="2">
    <source>
        <dbReference type="SAM" id="MobiDB-lite"/>
    </source>
</evidence>
<dbReference type="InterPro" id="IPR010285">
    <property type="entry name" value="DNA_helicase_pif1-like_DEAD"/>
</dbReference>
<dbReference type="EC" id="5.6.2.3" evidence="1"/>
<accession>A0A8H7C6K0</accession>
<dbReference type="GO" id="GO:0043139">
    <property type="term" value="F:5'-3' DNA helicase activity"/>
    <property type="evidence" value="ECO:0007669"/>
    <property type="project" value="UniProtKB-EC"/>
</dbReference>
<dbReference type="GO" id="GO:0016787">
    <property type="term" value="F:hydrolase activity"/>
    <property type="evidence" value="ECO:0007669"/>
    <property type="project" value="UniProtKB-KW"/>
</dbReference>
<dbReference type="Pfam" id="PF21530">
    <property type="entry name" value="Pif1_2B_dom"/>
    <property type="match status" value="1"/>
</dbReference>